<evidence type="ECO:0000256" key="1">
    <source>
        <dbReference type="SAM" id="MobiDB-lite"/>
    </source>
</evidence>
<gene>
    <name evidence="2" type="ORF">METZ01_LOCUS227665</name>
</gene>
<proteinExistence type="predicted"/>
<evidence type="ECO:0000313" key="2">
    <source>
        <dbReference type="EMBL" id="SVB74811.1"/>
    </source>
</evidence>
<organism evidence="2">
    <name type="scientific">marine metagenome</name>
    <dbReference type="NCBI Taxonomy" id="408172"/>
    <lineage>
        <taxon>unclassified sequences</taxon>
        <taxon>metagenomes</taxon>
        <taxon>ecological metagenomes</taxon>
    </lineage>
</organism>
<sequence>MYLTLELLEMTLKTSPIPTRNWKNSKDPVSERDRKRKESQQSVDRRIHYLWFHFLKLCLELECMNHVFEKKGGGGKIIQDKVKPVRVNRDVYVGWDLENLRGMKFNDWYYGDNKRDLFNEGGFKYSGRPQYHSLVKKFNVFIEYMNGDKSSYEKEMDLCEKIIKEYQKERFERLQRTDSKTGKPLNREVLDYKRIVKGDIKDCEQMILSICEGRFPKRNIFC</sequence>
<reference evidence="2" key="1">
    <citation type="submission" date="2018-05" db="EMBL/GenBank/DDBJ databases">
        <authorList>
            <person name="Lanie J.A."/>
            <person name="Ng W.-L."/>
            <person name="Kazmierczak K.M."/>
            <person name="Andrzejewski T.M."/>
            <person name="Davidsen T.M."/>
            <person name="Wayne K.J."/>
            <person name="Tettelin H."/>
            <person name="Glass J.I."/>
            <person name="Rusch D."/>
            <person name="Podicherti R."/>
            <person name="Tsui H.-C.T."/>
            <person name="Winkler M.E."/>
        </authorList>
    </citation>
    <scope>NUCLEOTIDE SEQUENCE</scope>
</reference>
<accession>A0A382GKV7</accession>
<dbReference type="AlphaFoldDB" id="A0A382GKV7"/>
<protein>
    <submittedName>
        <fullName evidence="2">Uncharacterized protein</fullName>
    </submittedName>
</protein>
<name>A0A382GKV7_9ZZZZ</name>
<feature type="compositionally biased region" description="Basic and acidic residues" evidence="1">
    <location>
        <begin position="24"/>
        <end position="38"/>
    </location>
</feature>
<dbReference type="EMBL" id="UINC01055666">
    <property type="protein sequence ID" value="SVB74811.1"/>
    <property type="molecule type" value="Genomic_DNA"/>
</dbReference>
<feature type="region of interest" description="Disordered" evidence="1">
    <location>
        <begin position="19"/>
        <end position="38"/>
    </location>
</feature>